<dbReference type="RefSeq" id="WP_171268174.1">
    <property type="nucleotide sequence ID" value="NZ_CP039543.1"/>
</dbReference>
<sequence>MNATAATTDNSNATSSNSTSASPSPQESNATQVAAEVASPEKKSWTDGFDLQLGGHVKLYGSMGYALPDSILGQQTQSALLDGQAELRLKANLYYENWAAFEAHFENFLVGGDTRRISSQLSGSGGGASTAGSSTRGLGLGTAINDDRRFMDLTWFIEENDDLYIQQRFDRLNLSFMPLSGPIRMVRLGRQAVTWGNGFLFNPMDLLNPFAPTDVIRDYKLGDDLAYVQADAGIGGLELVGVPRRDPDSHKVLWDDASLGGKLHATWQHIEWDLMAAKHYQDFVLGLGATGYWGDAAWRTSATWTFLHEESRGRYGYLALVANMDYSWVWFGKNWYGYVEAYLNTLADTNYPATLDDPVYTERIARGELFTLGPVYVATNLNVELHPLLNFYVTTIVNAADPSALFQPRFVWSITDNIDMLLGGNIAAGARRTEYGGVVPSGADFDLRPPDSVYCWLSYYF</sequence>
<reference evidence="2 3" key="1">
    <citation type="submission" date="2019-04" db="EMBL/GenBank/DDBJ databases">
        <title>Isolation and culture of sulfate reducing bacteria from the cold seep of the South China Sea.</title>
        <authorList>
            <person name="Sun C."/>
            <person name="Liu R."/>
        </authorList>
    </citation>
    <scope>NUCLEOTIDE SEQUENCE [LARGE SCALE GENOMIC DNA]</scope>
    <source>
        <strain evidence="2 3">CS1</strain>
    </source>
</reference>
<evidence type="ECO:0000256" key="1">
    <source>
        <dbReference type="SAM" id="MobiDB-lite"/>
    </source>
</evidence>
<feature type="compositionally biased region" description="Polar residues" evidence="1">
    <location>
        <begin position="23"/>
        <end position="32"/>
    </location>
</feature>
<feature type="region of interest" description="Disordered" evidence="1">
    <location>
        <begin position="1"/>
        <end position="41"/>
    </location>
</feature>
<keyword evidence="3" id="KW-1185">Reference proteome</keyword>
<evidence type="ECO:0000313" key="3">
    <source>
        <dbReference type="Proteomes" id="UP000503251"/>
    </source>
</evidence>
<dbReference type="Proteomes" id="UP000503251">
    <property type="component" value="Chromosome"/>
</dbReference>
<accession>A0ABX6NJJ1</accession>
<protein>
    <recommendedName>
        <fullName evidence="4">Alginate export domain-containing protein</fullName>
    </recommendedName>
</protein>
<gene>
    <name evidence="2" type="ORF">E8L03_18675</name>
</gene>
<organism evidence="2 3">
    <name type="scientific">Oceanidesulfovibrio marinus</name>
    <dbReference type="NCBI Taxonomy" id="370038"/>
    <lineage>
        <taxon>Bacteria</taxon>
        <taxon>Pseudomonadati</taxon>
        <taxon>Thermodesulfobacteriota</taxon>
        <taxon>Desulfovibrionia</taxon>
        <taxon>Desulfovibrionales</taxon>
        <taxon>Desulfovibrionaceae</taxon>
        <taxon>Oceanidesulfovibrio</taxon>
    </lineage>
</organism>
<dbReference type="EMBL" id="CP039543">
    <property type="protein sequence ID" value="QJT10815.1"/>
    <property type="molecule type" value="Genomic_DNA"/>
</dbReference>
<evidence type="ECO:0000313" key="2">
    <source>
        <dbReference type="EMBL" id="QJT10815.1"/>
    </source>
</evidence>
<proteinExistence type="predicted"/>
<feature type="compositionally biased region" description="Low complexity" evidence="1">
    <location>
        <begin position="1"/>
        <end position="22"/>
    </location>
</feature>
<name>A0ABX6NJJ1_9BACT</name>
<evidence type="ECO:0008006" key="4">
    <source>
        <dbReference type="Google" id="ProtNLM"/>
    </source>
</evidence>